<comment type="caution">
    <text evidence="1">The sequence shown here is derived from an EMBL/GenBank/DDBJ whole genome shotgun (WGS) entry which is preliminary data.</text>
</comment>
<protein>
    <submittedName>
        <fullName evidence="1">Uncharacterized protein</fullName>
    </submittedName>
</protein>
<organism evidence="1 2">
    <name type="scientific">Dyadobacter fermentans</name>
    <dbReference type="NCBI Taxonomy" id="94254"/>
    <lineage>
        <taxon>Bacteria</taxon>
        <taxon>Pseudomonadati</taxon>
        <taxon>Bacteroidota</taxon>
        <taxon>Cytophagia</taxon>
        <taxon>Cytophagales</taxon>
        <taxon>Spirosomataceae</taxon>
        <taxon>Dyadobacter</taxon>
    </lineage>
</organism>
<dbReference type="InterPro" id="IPR053865">
    <property type="entry name" value="DUF6934"/>
</dbReference>
<dbReference type="Proteomes" id="UP001264980">
    <property type="component" value="Unassembled WGS sequence"/>
</dbReference>
<proteinExistence type="predicted"/>
<accession>A0ABU1R3D5</accession>
<sequence length="165" mass="18683">MLGNGPYNLVFIFALHMHYDQYEILLGETALTYEFVSHGPKGNVKKVVIYSPRGVDNLFNLGFGDKNEETGQLDDRVATNNGDSVKVLATVASTVYLFTNLFPNALISATGSTQARTRLYRVVISNNLETIKRDFEVFGLLGDEWETFRTDTDYQAFLIRRRKQS</sequence>
<gene>
    <name evidence="1" type="ORF">J2W84_004495</name>
</gene>
<keyword evidence="2" id="KW-1185">Reference proteome</keyword>
<name>A0ABU1R3D5_9BACT</name>
<dbReference type="Pfam" id="PF22028">
    <property type="entry name" value="DUF6934"/>
    <property type="match status" value="1"/>
</dbReference>
<dbReference type="RefSeq" id="WP_309987841.1">
    <property type="nucleotide sequence ID" value="NZ_JAVDTI010000004.1"/>
</dbReference>
<reference evidence="1 2" key="1">
    <citation type="submission" date="2023-07" db="EMBL/GenBank/DDBJ databases">
        <title>Sorghum-associated microbial communities from plants grown in Nebraska, USA.</title>
        <authorList>
            <person name="Schachtman D."/>
        </authorList>
    </citation>
    <scope>NUCLEOTIDE SEQUENCE [LARGE SCALE GENOMIC DNA]</scope>
    <source>
        <strain evidence="1 2">BE57</strain>
    </source>
</reference>
<dbReference type="EMBL" id="JAVDTI010000004">
    <property type="protein sequence ID" value="MDR6807444.1"/>
    <property type="molecule type" value="Genomic_DNA"/>
</dbReference>
<evidence type="ECO:0000313" key="1">
    <source>
        <dbReference type="EMBL" id="MDR6807444.1"/>
    </source>
</evidence>
<evidence type="ECO:0000313" key="2">
    <source>
        <dbReference type="Proteomes" id="UP001264980"/>
    </source>
</evidence>